<gene>
    <name evidence="4" type="ORF">PSON_ATCC_30995.1.T0950218</name>
</gene>
<dbReference type="EMBL" id="CAJJDN010000095">
    <property type="protein sequence ID" value="CAD8110388.1"/>
    <property type="molecule type" value="Genomic_DNA"/>
</dbReference>
<dbReference type="GO" id="GO:0003700">
    <property type="term" value="F:DNA-binding transcription factor activity"/>
    <property type="evidence" value="ECO:0007669"/>
    <property type="project" value="InterPro"/>
</dbReference>
<proteinExistence type="inferred from homology"/>
<protein>
    <recommendedName>
        <fullName evidence="3">HSF-type DNA-binding domain-containing protein</fullName>
    </recommendedName>
</protein>
<name>A0A8S1Q4N6_9CILI</name>
<comment type="caution">
    <text evidence="4">The sequence shown here is derived from an EMBL/GenBank/DDBJ whole genome shotgun (WGS) entry which is preliminary data.</text>
</comment>
<dbReference type="PANTHER" id="PTHR10015:SF206">
    <property type="entry name" value="HSF-TYPE DNA-BINDING DOMAIN-CONTAINING PROTEIN"/>
    <property type="match status" value="1"/>
</dbReference>
<evidence type="ECO:0000256" key="2">
    <source>
        <dbReference type="RuleBase" id="RU004020"/>
    </source>
</evidence>
<accession>A0A8S1Q4N6</accession>
<evidence type="ECO:0000259" key="3">
    <source>
        <dbReference type="SMART" id="SM00415"/>
    </source>
</evidence>
<reference evidence="4" key="1">
    <citation type="submission" date="2021-01" db="EMBL/GenBank/DDBJ databases">
        <authorList>
            <consortium name="Genoscope - CEA"/>
            <person name="William W."/>
        </authorList>
    </citation>
    <scope>NUCLEOTIDE SEQUENCE</scope>
</reference>
<dbReference type="SMART" id="SM00415">
    <property type="entry name" value="HSF"/>
    <property type="match status" value="1"/>
</dbReference>
<dbReference type="AlphaFoldDB" id="A0A8S1Q4N6"/>
<feature type="domain" description="HSF-type DNA-binding" evidence="3">
    <location>
        <begin position="15"/>
        <end position="110"/>
    </location>
</feature>
<dbReference type="GO" id="GO:0043565">
    <property type="term" value="F:sequence-specific DNA binding"/>
    <property type="evidence" value="ECO:0007669"/>
    <property type="project" value="InterPro"/>
</dbReference>
<keyword evidence="1" id="KW-0238">DNA-binding</keyword>
<organism evidence="4 5">
    <name type="scientific">Paramecium sonneborni</name>
    <dbReference type="NCBI Taxonomy" id="65129"/>
    <lineage>
        <taxon>Eukaryota</taxon>
        <taxon>Sar</taxon>
        <taxon>Alveolata</taxon>
        <taxon>Ciliophora</taxon>
        <taxon>Intramacronucleata</taxon>
        <taxon>Oligohymenophorea</taxon>
        <taxon>Peniculida</taxon>
        <taxon>Parameciidae</taxon>
        <taxon>Paramecium</taxon>
    </lineage>
</organism>
<dbReference type="PANTHER" id="PTHR10015">
    <property type="entry name" value="HEAT SHOCK TRANSCRIPTION FACTOR"/>
    <property type="match status" value="1"/>
</dbReference>
<dbReference type="InterPro" id="IPR000232">
    <property type="entry name" value="HSF_DNA-bd"/>
</dbReference>
<comment type="similarity">
    <text evidence="2">Belongs to the HSF family.</text>
</comment>
<dbReference type="Proteomes" id="UP000692954">
    <property type="component" value="Unassembled WGS sequence"/>
</dbReference>
<evidence type="ECO:0000313" key="4">
    <source>
        <dbReference type="EMBL" id="CAD8110388.1"/>
    </source>
</evidence>
<keyword evidence="5" id="KW-1185">Reference proteome</keyword>
<dbReference type="OrthoDB" id="60033at2759"/>
<dbReference type="FunFam" id="1.10.10.10:FF:000334">
    <property type="entry name" value="Heat shock factor protein 2"/>
    <property type="match status" value="1"/>
</dbReference>
<sequence length="321" mass="38777">MSNLDPIIYPHLKMNVPSFLIKTYEILEDESIQEIISWNKEGTAFIVYNSHELSSKVLANYFKHKNYPSFLRQLNMYNFKKTRNQYGASEFRHKWFRKGQKNMIQYIRRRNQEESDLKVEARDQNQEFDTYKKEHENMKILLYDLQETHKIMSNNLAKSIHQSTEMNRQNFITFQNIQKTQLEFNKKYEYLSIMLTNVLNNLPNILTNFREMIKICQDDSNLQQTQYSLENGTSYQNPQVMSYNQFQFYAQKQKPFYFYNEKQQYFYNNTPQLAITDKQSNFCSPTTYSLQSSQPNSPYRISNNQQYLLDYSNIDQQYQQV</sequence>
<evidence type="ECO:0000256" key="1">
    <source>
        <dbReference type="ARBA" id="ARBA00023125"/>
    </source>
</evidence>
<evidence type="ECO:0000313" key="5">
    <source>
        <dbReference type="Proteomes" id="UP000692954"/>
    </source>
</evidence>
<dbReference type="Pfam" id="PF00447">
    <property type="entry name" value="HSF_DNA-bind"/>
    <property type="match status" value="1"/>
</dbReference>